<organism evidence="1 2">
    <name type="scientific">Polyangium spumosum</name>
    <dbReference type="NCBI Taxonomy" id="889282"/>
    <lineage>
        <taxon>Bacteria</taxon>
        <taxon>Pseudomonadati</taxon>
        <taxon>Myxococcota</taxon>
        <taxon>Polyangia</taxon>
        <taxon>Polyangiales</taxon>
        <taxon>Polyangiaceae</taxon>
        <taxon>Polyangium</taxon>
    </lineage>
</organism>
<name>A0A6N7Q1Z8_9BACT</name>
<keyword evidence="2" id="KW-1185">Reference proteome</keyword>
<reference evidence="1 2" key="1">
    <citation type="submission" date="2019-10" db="EMBL/GenBank/DDBJ databases">
        <title>A soil myxobacterium in the family Polyangiaceae.</title>
        <authorList>
            <person name="Li Y."/>
            <person name="Wang J."/>
        </authorList>
    </citation>
    <scope>NUCLEOTIDE SEQUENCE [LARGE SCALE GENOMIC DNA]</scope>
    <source>
        <strain evidence="1 2">DSM 14734</strain>
    </source>
</reference>
<evidence type="ECO:0000313" key="1">
    <source>
        <dbReference type="EMBL" id="MRG96830.1"/>
    </source>
</evidence>
<dbReference type="EMBL" id="WJIE01000013">
    <property type="protein sequence ID" value="MRG96830.1"/>
    <property type="molecule type" value="Genomic_DNA"/>
</dbReference>
<dbReference type="AlphaFoldDB" id="A0A6N7Q1Z8"/>
<accession>A0A6N7Q1Z8</accession>
<dbReference type="Proteomes" id="UP000440224">
    <property type="component" value="Unassembled WGS sequence"/>
</dbReference>
<comment type="caution">
    <text evidence="1">The sequence shown here is derived from an EMBL/GenBank/DDBJ whole genome shotgun (WGS) entry which is preliminary data.</text>
</comment>
<sequence length="190" mass="21345">MPELRRALTAEQRLAERRRDLRLLHKKRLAREVAGPIFRRMVSIVPIVFHREGEVVARRLRSDPQTVIDALRDQGVFALDTAMRLAYGFGFLPGGDVQVYLRDTMPLAALASAGLVDDAPHADTVLVRPWSGPRRLLACLVEELPDFRVSKGGHRIVTQERLRRELIGAVGARADLFTLLERGERSEAPP</sequence>
<protein>
    <submittedName>
        <fullName evidence="1">Uncharacterized protein</fullName>
    </submittedName>
</protein>
<dbReference type="RefSeq" id="WP_153823623.1">
    <property type="nucleotide sequence ID" value="NZ_WJIE01000013.1"/>
</dbReference>
<proteinExistence type="predicted"/>
<evidence type="ECO:0000313" key="2">
    <source>
        <dbReference type="Proteomes" id="UP000440224"/>
    </source>
</evidence>
<gene>
    <name evidence="1" type="ORF">GF068_33640</name>
</gene>